<keyword evidence="1" id="KW-1133">Transmembrane helix</keyword>
<proteinExistence type="predicted"/>
<dbReference type="EMBL" id="ML987190">
    <property type="protein sequence ID" value="KAF2254318.1"/>
    <property type="molecule type" value="Genomic_DNA"/>
</dbReference>
<feature type="transmembrane region" description="Helical" evidence="1">
    <location>
        <begin position="109"/>
        <end position="131"/>
    </location>
</feature>
<dbReference type="RefSeq" id="XP_033689322.1">
    <property type="nucleotide sequence ID" value="XM_033832650.1"/>
</dbReference>
<evidence type="ECO:0000256" key="1">
    <source>
        <dbReference type="SAM" id="Phobius"/>
    </source>
</evidence>
<keyword evidence="3" id="KW-1185">Reference proteome</keyword>
<dbReference type="GeneID" id="54585980"/>
<protein>
    <submittedName>
        <fullName evidence="2">Uncharacterized protein</fullName>
    </submittedName>
</protein>
<keyword evidence="1" id="KW-0812">Transmembrane</keyword>
<organism evidence="2 3">
    <name type="scientific">Trematosphaeria pertusa</name>
    <dbReference type="NCBI Taxonomy" id="390896"/>
    <lineage>
        <taxon>Eukaryota</taxon>
        <taxon>Fungi</taxon>
        <taxon>Dikarya</taxon>
        <taxon>Ascomycota</taxon>
        <taxon>Pezizomycotina</taxon>
        <taxon>Dothideomycetes</taxon>
        <taxon>Pleosporomycetidae</taxon>
        <taxon>Pleosporales</taxon>
        <taxon>Massarineae</taxon>
        <taxon>Trematosphaeriaceae</taxon>
        <taxon>Trematosphaeria</taxon>
    </lineage>
</organism>
<evidence type="ECO:0000313" key="2">
    <source>
        <dbReference type="EMBL" id="KAF2254318.1"/>
    </source>
</evidence>
<accession>A0A6A6IVN2</accession>
<dbReference type="AlphaFoldDB" id="A0A6A6IVN2"/>
<keyword evidence="1" id="KW-0472">Membrane</keyword>
<gene>
    <name evidence="2" type="ORF">BU26DRAFT_559015</name>
</gene>
<sequence length="136" mass="14826">MKSFNTYALKPSSVLSEDYFTAYAQRARITRPQDFTSIELASRETTPSPPPEYAMPSLVVRTIADGIDIELGAQELMSGSVRVSSLAKRAADMALLDFESPAMMRMVDWWLRGCAGVIVVAGMLALAVGMLEGFRG</sequence>
<evidence type="ECO:0000313" key="3">
    <source>
        <dbReference type="Proteomes" id="UP000800094"/>
    </source>
</evidence>
<name>A0A6A6IVN2_9PLEO</name>
<reference evidence="2" key="1">
    <citation type="journal article" date="2020" name="Stud. Mycol.">
        <title>101 Dothideomycetes genomes: a test case for predicting lifestyles and emergence of pathogens.</title>
        <authorList>
            <person name="Haridas S."/>
            <person name="Albert R."/>
            <person name="Binder M."/>
            <person name="Bloem J."/>
            <person name="Labutti K."/>
            <person name="Salamov A."/>
            <person name="Andreopoulos B."/>
            <person name="Baker S."/>
            <person name="Barry K."/>
            <person name="Bills G."/>
            <person name="Bluhm B."/>
            <person name="Cannon C."/>
            <person name="Castanera R."/>
            <person name="Culley D."/>
            <person name="Daum C."/>
            <person name="Ezra D."/>
            <person name="Gonzalez J."/>
            <person name="Henrissat B."/>
            <person name="Kuo A."/>
            <person name="Liang C."/>
            <person name="Lipzen A."/>
            <person name="Lutzoni F."/>
            <person name="Magnuson J."/>
            <person name="Mondo S."/>
            <person name="Nolan M."/>
            <person name="Ohm R."/>
            <person name="Pangilinan J."/>
            <person name="Park H.-J."/>
            <person name="Ramirez L."/>
            <person name="Alfaro M."/>
            <person name="Sun H."/>
            <person name="Tritt A."/>
            <person name="Yoshinaga Y."/>
            <person name="Zwiers L.-H."/>
            <person name="Turgeon B."/>
            <person name="Goodwin S."/>
            <person name="Spatafora J."/>
            <person name="Crous P."/>
            <person name="Grigoriev I."/>
        </authorList>
    </citation>
    <scope>NUCLEOTIDE SEQUENCE</scope>
    <source>
        <strain evidence="2">CBS 122368</strain>
    </source>
</reference>
<dbReference type="Proteomes" id="UP000800094">
    <property type="component" value="Unassembled WGS sequence"/>
</dbReference>